<evidence type="ECO:0000256" key="1">
    <source>
        <dbReference type="ARBA" id="ARBA00004316"/>
    </source>
</evidence>
<accession>A0A5C6N2A6</accession>
<dbReference type="Gene3D" id="2.30.42.10">
    <property type="match status" value="3"/>
</dbReference>
<dbReference type="GO" id="GO:0005886">
    <property type="term" value="C:plasma membrane"/>
    <property type="evidence" value="ECO:0007669"/>
    <property type="project" value="TreeGrafter"/>
</dbReference>
<dbReference type="GO" id="GO:0032426">
    <property type="term" value="C:stereocilium tip"/>
    <property type="evidence" value="ECO:0007669"/>
    <property type="project" value="TreeGrafter"/>
</dbReference>
<evidence type="ECO:0000256" key="2">
    <source>
        <dbReference type="ARBA" id="ARBA00022737"/>
    </source>
</evidence>
<comment type="caution">
    <text evidence="6">The sequence shown here is derived from an EMBL/GenBank/DDBJ whole genome shotgun (WGS) entry which is preliminary data.</text>
</comment>
<dbReference type="Gene3D" id="1.20.1160.20">
    <property type="match status" value="1"/>
</dbReference>
<dbReference type="GO" id="GO:0001917">
    <property type="term" value="C:photoreceptor inner segment"/>
    <property type="evidence" value="ECO:0007669"/>
    <property type="project" value="TreeGrafter"/>
</dbReference>
<feature type="domain" description="PDZ" evidence="5">
    <location>
        <begin position="925"/>
        <end position="996"/>
    </location>
</feature>
<dbReference type="GO" id="GO:0005929">
    <property type="term" value="C:cilium"/>
    <property type="evidence" value="ECO:0007669"/>
    <property type="project" value="TreeGrafter"/>
</dbReference>
<comment type="subcellular location">
    <subcellularLocation>
        <location evidence="1">Cell projection</location>
    </subcellularLocation>
</comment>
<gene>
    <name evidence="6" type="ORF">D4764_05G0014130</name>
</gene>
<evidence type="ECO:0000256" key="3">
    <source>
        <dbReference type="ARBA" id="ARBA00023273"/>
    </source>
</evidence>
<sequence length="1014" mass="108510">MTPSYECSWPLTLNPLLQVILRMDDGRSLGLMIRGGAEYGLGIYITGVDPGSAADAEALKEDVFKLKAPFLGQLSASTSKPLSLSVLPEAPRLPCQPAPDPSGWAPLYSPIAGLSSADLLAQKRVLLEVTCAVWRHLNFSIRIRTLNPQKFGIVEYCSHMLAEQLASVPEGLESPGRPVGEQILEVNGQSFIVISHDEAVHILKTGHQLQMKVRDVGRLPHARTLMEEGQWIQSRAIDETTAADASVGVHTAVSARTCTSRPSSARATPGSAKPAVHRCGVGPPGVQVSLEQQAYMLLTEPERETMAYYLQEYQEGHIAVQALVMALFELFNTHAKLSMLAEVRSLVALQDLELFDRLVVHHDREAHQAWHGGLGTVPPQCPCSLAAPQIHDPGQSTRALVSLSKCAPLWEMVSYSGHSVLLANCSHPGAAALVLVNLSAESMSLRPESMSLCPESMSLHPESMSLRPESMSLRPESMSLCPESMSLCPESMSLCPESMSLCPESMSLCPESMSLCPESISLSPHFEALELQSLPGMPRLSQQEPLVAAQPCCSHHSVLGDQPPSAACLKWLWAPELPHLVLADGCLGAWTEKDREEDAPSLQNLALGSLENLSFRCGLTLQGEVQATGPRVAFQAQNSLSREELSQRPSARVVQPNPGLISTGTTGTTGLLQDCLHKSFKSVPTVQQLSPAPSRRACPGSSYHTSLSALHHPCQSSTQIYEAEQHIHSHLAHYFSQHAAPPSRPTSGHHSCPLLLQHRHSCGSVKPDSSVKLPSRSSSYEKSSIFSKSASSSKAASPMASPHLSPCPSPCPSLVIPAGPRCGPDRPCSPALPHRVLVADVNRLSADCRPQQRGGTLSQLSDSGQTLSEDSGVDIAEAGGLIKDGSPRPSKIQQSKGEHAGAHVAPPGPLRPQACSPLPAPSATLVQVVKNASTLGIAIEGGANTRRPLPRIVTIQKGGSAHNCGQLKVGHIILEVNGVSLRGREHKEAARIIAEAFKTKEKNHIDFLVAEPGL</sequence>
<dbReference type="SUPFAM" id="SSF50156">
    <property type="entry name" value="PDZ domain-like"/>
    <property type="match status" value="3"/>
</dbReference>
<evidence type="ECO:0000259" key="5">
    <source>
        <dbReference type="PROSITE" id="PS50106"/>
    </source>
</evidence>
<dbReference type="InterPro" id="IPR001478">
    <property type="entry name" value="PDZ"/>
</dbReference>
<dbReference type="PROSITE" id="PS50106">
    <property type="entry name" value="PDZ"/>
    <property type="match status" value="1"/>
</dbReference>
<dbReference type="PANTHER" id="PTHR23116:SF37">
    <property type="entry name" value="WHIRLIN"/>
    <property type="match status" value="1"/>
</dbReference>
<dbReference type="InterPro" id="IPR051844">
    <property type="entry name" value="USH2_Complex_Protein"/>
</dbReference>
<dbReference type="GO" id="GO:0060088">
    <property type="term" value="P:auditory receptor cell stereocilium organization"/>
    <property type="evidence" value="ECO:0007669"/>
    <property type="project" value="TreeGrafter"/>
</dbReference>
<evidence type="ECO:0000313" key="7">
    <source>
        <dbReference type="Proteomes" id="UP000324091"/>
    </source>
</evidence>
<dbReference type="Proteomes" id="UP000324091">
    <property type="component" value="Chromosome 5"/>
</dbReference>
<name>A0A5C6N2A6_9TELE</name>
<protein>
    <submittedName>
        <fullName evidence="6">Whirlin</fullName>
    </submittedName>
</protein>
<feature type="compositionally biased region" description="Polar residues" evidence="4">
    <location>
        <begin position="853"/>
        <end position="869"/>
    </location>
</feature>
<dbReference type="Pfam" id="PF00595">
    <property type="entry name" value="PDZ"/>
    <property type="match status" value="1"/>
</dbReference>
<evidence type="ECO:0000313" key="6">
    <source>
        <dbReference type="EMBL" id="TWW61323.1"/>
    </source>
</evidence>
<keyword evidence="7" id="KW-1185">Reference proteome</keyword>
<organism evidence="6 7">
    <name type="scientific">Takifugu flavidus</name>
    <name type="common">sansaifugu</name>
    <dbReference type="NCBI Taxonomy" id="433684"/>
    <lineage>
        <taxon>Eukaryota</taxon>
        <taxon>Metazoa</taxon>
        <taxon>Chordata</taxon>
        <taxon>Craniata</taxon>
        <taxon>Vertebrata</taxon>
        <taxon>Euteleostomi</taxon>
        <taxon>Actinopterygii</taxon>
        <taxon>Neopterygii</taxon>
        <taxon>Teleostei</taxon>
        <taxon>Neoteleostei</taxon>
        <taxon>Acanthomorphata</taxon>
        <taxon>Eupercaria</taxon>
        <taxon>Tetraodontiformes</taxon>
        <taxon>Tetradontoidea</taxon>
        <taxon>Tetraodontidae</taxon>
        <taxon>Takifugu</taxon>
    </lineage>
</organism>
<dbReference type="FunFam" id="2.30.42.10:FF:000079">
    <property type="entry name" value="Whirlin a"/>
    <property type="match status" value="1"/>
</dbReference>
<keyword evidence="2" id="KW-0677">Repeat</keyword>
<dbReference type="GO" id="GO:0002142">
    <property type="term" value="C:stereocilia ankle link complex"/>
    <property type="evidence" value="ECO:0007669"/>
    <property type="project" value="TreeGrafter"/>
</dbReference>
<reference evidence="6 7" key="1">
    <citation type="submission" date="2019-04" db="EMBL/GenBank/DDBJ databases">
        <title>Chromosome genome assembly for Takifugu flavidus.</title>
        <authorList>
            <person name="Xiao S."/>
        </authorList>
    </citation>
    <scope>NUCLEOTIDE SEQUENCE [LARGE SCALE GENOMIC DNA]</scope>
    <source>
        <strain evidence="6">HTHZ2018</strain>
        <tissue evidence="6">Muscle</tissue>
    </source>
</reference>
<dbReference type="AlphaFoldDB" id="A0A5C6N2A6"/>
<dbReference type="GO" id="GO:0007605">
    <property type="term" value="P:sensory perception of sound"/>
    <property type="evidence" value="ECO:0007669"/>
    <property type="project" value="TreeGrafter"/>
</dbReference>
<dbReference type="CDD" id="cd06742">
    <property type="entry name" value="PDZ3_FL-whirlin-like"/>
    <property type="match status" value="1"/>
</dbReference>
<feature type="region of interest" description="Disordered" evidence="4">
    <location>
        <begin position="644"/>
        <end position="664"/>
    </location>
</feature>
<dbReference type="InterPro" id="IPR036034">
    <property type="entry name" value="PDZ_sf"/>
</dbReference>
<keyword evidence="3" id="KW-0966">Cell projection</keyword>
<proteinExistence type="predicted"/>
<evidence type="ECO:0000256" key="4">
    <source>
        <dbReference type="SAM" id="MobiDB-lite"/>
    </source>
</evidence>
<dbReference type="PANTHER" id="PTHR23116">
    <property type="entry name" value="PDZ DOMAIN CONTAINING WHIRLIN AND HARMONIN-RELATED"/>
    <property type="match status" value="1"/>
</dbReference>
<dbReference type="EMBL" id="RHFK02000018">
    <property type="protein sequence ID" value="TWW61323.1"/>
    <property type="molecule type" value="Genomic_DNA"/>
</dbReference>
<dbReference type="SMART" id="SM00228">
    <property type="entry name" value="PDZ"/>
    <property type="match status" value="2"/>
</dbReference>
<feature type="region of interest" description="Disordered" evidence="4">
    <location>
        <begin position="848"/>
        <end position="917"/>
    </location>
</feature>